<reference evidence="3 4" key="1">
    <citation type="submission" date="2016-08" db="EMBL/GenBank/DDBJ databases">
        <title>Draft genome of the agarase producing Sphingomonas sp. MCT13.</title>
        <authorList>
            <person name="D'Andrea M.M."/>
            <person name="Rossolini G.M."/>
            <person name="Thaller M.C."/>
        </authorList>
    </citation>
    <scope>NUCLEOTIDE SEQUENCE [LARGE SCALE GENOMIC DNA]</scope>
    <source>
        <strain evidence="3 4">MCT13</strain>
    </source>
</reference>
<dbReference type="GO" id="GO:0016740">
    <property type="term" value="F:transferase activity"/>
    <property type="evidence" value="ECO:0007669"/>
    <property type="project" value="UniProtKB-KW"/>
</dbReference>
<dbReference type="Proteomes" id="UP000094487">
    <property type="component" value="Unassembled WGS sequence"/>
</dbReference>
<protein>
    <submittedName>
        <fullName evidence="3">Glutathione S-transferase</fullName>
    </submittedName>
</protein>
<dbReference type="RefSeq" id="WP_069321689.1">
    <property type="nucleotide sequence ID" value="NZ_MDDS01000068.1"/>
</dbReference>
<accession>A0A1E3LRS8</accession>
<dbReference type="InterPro" id="IPR004046">
    <property type="entry name" value="GST_C"/>
</dbReference>
<dbReference type="EMBL" id="MDDS01000068">
    <property type="protein sequence ID" value="ODP36423.1"/>
    <property type="molecule type" value="Genomic_DNA"/>
</dbReference>
<dbReference type="CDD" id="cd03051">
    <property type="entry name" value="GST_N_GTT2_like"/>
    <property type="match status" value="1"/>
</dbReference>
<dbReference type="PROSITE" id="PS50405">
    <property type="entry name" value="GST_CTER"/>
    <property type="match status" value="1"/>
</dbReference>
<evidence type="ECO:0000313" key="4">
    <source>
        <dbReference type="Proteomes" id="UP000094487"/>
    </source>
</evidence>
<proteinExistence type="predicted"/>
<dbReference type="Pfam" id="PF00043">
    <property type="entry name" value="GST_C"/>
    <property type="match status" value="1"/>
</dbReference>
<dbReference type="InterPro" id="IPR004045">
    <property type="entry name" value="Glutathione_S-Trfase_N"/>
</dbReference>
<keyword evidence="3" id="KW-0808">Transferase</keyword>
<dbReference type="PANTHER" id="PTHR44051:SF8">
    <property type="entry name" value="GLUTATHIONE S-TRANSFERASE GSTA"/>
    <property type="match status" value="1"/>
</dbReference>
<name>A0A1E3LRS8_9SPHN</name>
<evidence type="ECO:0000313" key="3">
    <source>
        <dbReference type="EMBL" id="ODP36423.1"/>
    </source>
</evidence>
<feature type="domain" description="GST C-terminal" evidence="2">
    <location>
        <begin position="87"/>
        <end position="204"/>
    </location>
</feature>
<dbReference type="OrthoDB" id="5293590at2"/>
<sequence>MIFYDSPSPAPNPRRVRIFAAEKGIELPTEQVSILKGEHKSDAFRAINPLGQTPALKLDDGTVITESVAICRYLEALHPDPPLFGRDALDAARIEMWSRRIELRLMAPTGMIWVHTHPFTARVVPHQYKDFGESNRPAIERAHAMFDEAFGETPYIAGEHYSIADILLLTTIDFGTFIGLAIADDLARLNDWHRRVSARASAAA</sequence>
<organism evidence="3 4">
    <name type="scientific">Sphingomonas turrisvirgatae</name>
    <dbReference type="NCBI Taxonomy" id="1888892"/>
    <lineage>
        <taxon>Bacteria</taxon>
        <taxon>Pseudomonadati</taxon>
        <taxon>Pseudomonadota</taxon>
        <taxon>Alphaproteobacteria</taxon>
        <taxon>Sphingomonadales</taxon>
        <taxon>Sphingomonadaceae</taxon>
        <taxon>Sphingomonas</taxon>
    </lineage>
</organism>
<keyword evidence="4" id="KW-1185">Reference proteome</keyword>
<dbReference type="SUPFAM" id="SSF47616">
    <property type="entry name" value="GST C-terminal domain-like"/>
    <property type="match status" value="1"/>
</dbReference>
<dbReference type="InterPro" id="IPR036249">
    <property type="entry name" value="Thioredoxin-like_sf"/>
</dbReference>
<dbReference type="AlphaFoldDB" id="A0A1E3LRS8"/>
<evidence type="ECO:0000259" key="2">
    <source>
        <dbReference type="PROSITE" id="PS50405"/>
    </source>
</evidence>
<gene>
    <name evidence="3" type="ORF">BFL28_05315</name>
</gene>
<dbReference type="PROSITE" id="PS50404">
    <property type="entry name" value="GST_NTER"/>
    <property type="match status" value="1"/>
</dbReference>
<dbReference type="STRING" id="1888892.BFL28_05315"/>
<evidence type="ECO:0000259" key="1">
    <source>
        <dbReference type="PROSITE" id="PS50404"/>
    </source>
</evidence>
<dbReference type="SUPFAM" id="SSF52833">
    <property type="entry name" value="Thioredoxin-like"/>
    <property type="match status" value="1"/>
</dbReference>
<dbReference type="Gene3D" id="1.20.1050.10">
    <property type="match status" value="1"/>
</dbReference>
<feature type="domain" description="GST N-terminal" evidence="1">
    <location>
        <begin position="1"/>
        <end position="82"/>
    </location>
</feature>
<dbReference type="Pfam" id="PF13409">
    <property type="entry name" value="GST_N_2"/>
    <property type="match status" value="1"/>
</dbReference>
<dbReference type="InterPro" id="IPR040079">
    <property type="entry name" value="Glutathione_S-Trfase"/>
</dbReference>
<dbReference type="PANTHER" id="PTHR44051">
    <property type="entry name" value="GLUTATHIONE S-TRANSFERASE-RELATED"/>
    <property type="match status" value="1"/>
</dbReference>
<dbReference type="Gene3D" id="3.40.30.10">
    <property type="entry name" value="Glutaredoxin"/>
    <property type="match status" value="1"/>
</dbReference>
<dbReference type="InterPro" id="IPR010987">
    <property type="entry name" value="Glutathione-S-Trfase_C-like"/>
</dbReference>
<comment type="caution">
    <text evidence="3">The sequence shown here is derived from an EMBL/GenBank/DDBJ whole genome shotgun (WGS) entry which is preliminary data.</text>
</comment>
<dbReference type="SFLD" id="SFLDS00019">
    <property type="entry name" value="Glutathione_Transferase_(cytos"/>
    <property type="match status" value="1"/>
</dbReference>
<dbReference type="InterPro" id="IPR034345">
    <property type="entry name" value="Gtt2-like_N"/>
</dbReference>
<dbReference type="SFLD" id="SFLDG00358">
    <property type="entry name" value="Main_(cytGST)"/>
    <property type="match status" value="1"/>
</dbReference>
<dbReference type="InterPro" id="IPR036282">
    <property type="entry name" value="Glutathione-S-Trfase_C_sf"/>
</dbReference>